<proteinExistence type="inferred from homology"/>
<dbReference type="Gene3D" id="3.50.50.60">
    <property type="entry name" value="FAD/NAD(P)-binding domain"/>
    <property type="match status" value="2"/>
</dbReference>
<evidence type="ECO:0000256" key="2">
    <source>
        <dbReference type="ARBA" id="ARBA00022630"/>
    </source>
</evidence>
<dbReference type="InterPro" id="IPR050097">
    <property type="entry name" value="Ferredoxin-NADP_redctase_2"/>
</dbReference>
<evidence type="ECO:0000313" key="7">
    <source>
        <dbReference type="Proteomes" id="UP001477672"/>
    </source>
</evidence>
<dbReference type="GO" id="GO:0004791">
    <property type="term" value="F:thioredoxin-disulfide reductase (NADPH) activity"/>
    <property type="evidence" value="ECO:0007669"/>
    <property type="project" value="UniProtKB-EC"/>
</dbReference>
<dbReference type="NCBIfam" id="TIGR01292">
    <property type="entry name" value="TRX_reduct"/>
    <property type="match status" value="1"/>
</dbReference>
<comment type="cofactor">
    <cofactor evidence="4">
        <name>FAD</name>
        <dbReference type="ChEBI" id="CHEBI:57692"/>
    </cofactor>
</comment>
<keyword evidence="7" id="KW-1185">Reference proteome</keyword>
<dbReference type="Proteomes" id="UP001477672">
    <property type="component" value="Unassembled WGS sequence"/>
</dbReference>
<sequence>MDVKKYDVVVVGGGPGGYTAALYAVRAGLSALVIEKLSAGGQMATTSWIDNYPGFDEGIDGFELGQQMQRGAERFGAQTLYAEVTQLFLNEQPKRIRTSEGEILAGTVVIATGAAPRKIGLPEEDAFQGRGVAYCATCDGMFYRDKIVAVAGGGNSAAEDALVLSKLCKKVYLVHRRDHLRAMKSYHTMLEQAENIEFVWNQKIIGLVGEEKLRGLSLEDTQSGQQKELSVDGLFVAIGRIPNTELVRDQLNLDEQGYILADETTRTNIPGVYAVGDVRTKPLRQVVTAVGDGAVAIKYAQEFLENNG</sequence>
<feature type="domain" description="FAD/NAD(P)-binding" evidence="5">
    <location>
        <begin position="6"/>
        <end position="293"/>
    </location>
</feature>
<name>A0ABV1GDA3_9FIRM</name>
<evidence type="ECO:0000256" key="1">
    <source>
        <dbReference type="ARBA" id="ARBA00009333"/>
    </source>
</evidence>
<reference evidence="6 7" key="1">
    <citation type="submission" date="2024-03" db="EMBL/GenBank/DDBJ databases">
        <title>Human intestinal bacterial collection.</title>
        <authorList>
            <person name="Pauvert C."/>
            <person name="Hitch T.C.A."/>
            <person name="Clavel T."/>
        </authorList>
    </citation>
    <scope>NUCLEOTIDE SEQUENCE [LARGE SCALE GENOMIC DNA]</scope>
    <source>
        <strain evidence="6 7">CLA-JM-H11</strain>
    </source>
</reference>
<keyword evidence="2 4" id="KW-0285">Flavoprotein</keyword>
<dbReference type="EC" id="1.8.1.9" evidence="4"/>
<comment type="catalytic activity">
    <reaction evidence="4">
        <text>[thioredoxin]-dithiol + NADP(+) = [thioredoxin]-disulfide + NADPH + H(+)</text>
        <dbReference type="Rhea" id="RHEA:20345"/>
        <dbReference type="Rhea" id="RHEA-COMP:10698"/>
        <dbReference type="Rhea" id="RHEA-COMP:10700"/>
        <dbReference type="ChEBI" id="CHEBI:15378"/>
        <dbReference type="ChEBI" id="CHEBI:29950"/>
        <dbReference type="ChEBI" id="CHEBI:50058"/>
        <dbReference type="ChEBI" id="CHEBI:57783"/>
        <dbReference type="ChEBI" id="CHEBI:58349"/>
        <dbReference type="EC" id="1.8.1.9"/>
    </reaction>
</comment>
<evidence type="ECO:0000313" key="6">
    <source>
        <dbReference type="EMBL" id="MEQ2519820.1"/>
    </source>
</evidence>
<evidence type="ECO:0000256" key="4">
    <source>
        <dbReference type="RuleBase" id="RU003880"/>
    </source>
</evidence>
<accession>A0ABV1GDA3</accession>
<evidence type="ECO:0000256" key="3">
    <source>
        <dbReference type="ARBA" id="ARBA00023002"/>
    </source>
</evidence>
<keyword evidence="4" id="KW-0676">Redox-active center</keyword>
<gene>
    <name evidence="6" type="primary">trxB</name>
    <name evidence="6" type="ORF">WMO24_05150</name>
</gene>
<dbReference type="InterPro" id="IPR023753">
    <property type="entry name" value="FAD/NAD-binding_dom"/>
</dbReference>
<keyword evidence="3 4" id="KW-0560">Oxidoreductase</keyword>
<dbReference type="Pfam" id="PF07992">
    <property type="entry name" value="Pyr_redox_2"/>
    <property type="match status" value="1"/>
</dbReference>
<dbReference type="InterPro" id="IPR036188">
    <property type="entry name" value="FAD/NAD-bd_sf"/>
</dbReference>
<dbReference type="InterPro" id="IPR005982">
    <property type="entry name" value="Thioredox_Rdtase"/>
</dbReference>
<keyword evidence="4" id="KW-0274">FAD</keyword>
<organism evidence="6 7">
    <name type="scientific">Ruthenibacterium intestinale</name>
    <dbReference type="NCBI Taxonomy" id="3133163"/>
    <lineage>
        <taxon>Bacteria</taxon>
        <taxon>Bacillati</taxon>
        <taxon>Bacillota</taxon>
        <taxon>Clostridia</taxon>
        <taxon>Eubacteriales</taxon>
        <taxon>Oscillospiraceae</taxon>
        <taxon>Ruthenibacterium</taxon>
    </lineage>
</organism>
<dbReference type="PANTHER" id="PTHR48105">
    <property type="entry name" value="THIOREDOXIN REDUCTASE 1-RELATED-RELATED"/>
    <property type="match status" value="1"/>
</dbReference>
<protein>
    <recommendedName>
        <fullName evidence="4">Thioredoxin reductase</fullName>
        <ecNumber evidence="4">1.8.1.9</ecNumber>
    </recommendedName>
</protein>
<comment type="subunit">
    <text evidence="4">Homodimer.</text>
</comment>
<dbReference type="RefSeq" id="WP_349215255.1">
    <property type="nucleotide sequence ID" value="NZ_JBBMFA010000069.1"/>
</dbReference>
<dbReference type="PRINTS" id="PR00469">
    <property type="entry name" value="PNDRDTASEII"/>
</dbReference>
<dbReference type="EMBL" id="JBBMFA010000069">
    <property type="protein sequence ID" value="MEQ2519820.1"/>
    <property type="molecule type" value="Genomic_DNA"/>
</dbReference>
<comment type="similarity">
    <text evidence="1 4">Belongs to the class-II pyridine nucleotide-disulfide oxidoreductase family.</text>
</comment>
<dbReference type="SUPFAM" id="SSF51905">
    <property type="entry name" value="FAD/NAD(P)-binding domain"/>
    <property type="match status" value="1"/>
</dbReference>
<comment type="caution">
    <text evidence="6">The sequence shown here is derived from an EMBL/GenBank/DDBJ whole genome shotgun (WGS) entry which is preliminary data.</text>
</comment>
<evidence type="ECO:0000259" key="5">
    <source>
        <dbReference type="Pfam" id="PF07992"/>
    </source>
</evidence>
<dbReference type="PRINTS" id="PR00368">
    <property type="entry name" value="FADPNR"/>
</dbReference>